<dbReference type="Gene3D" id="6.20.190.10">
    <property type="entry name" value="Nutrient germinant receptor protein C, domain 1"/>
    <property type="match status" value="1"/>
</dbReference>
<keyword evidence="7" id="KW-0449">Lipoprotein</keyword>
<feature type="domain" description="Spore germination GerAC-like C-terminal" evidence="8">
    <location>
        <begin position="224"/>
        <end position="387"/>
    </location>
</feature>
<reference evidence="11" key="1">
    <citation type="journal article" date="2019" name="Int. J. Syst. Evol. Microbiol.">
        <title>The Global Catalogue of Microorganisms (GCM) 10K type strain sequencing project: providing services to taxonomists for standard genome sequencing and annotation.</title>
        <authorList>
            <consortium name="The Broad Institute Genomics Platform"/>
            <consortium name="The Broad Institute Genome Sequencing Center for Infectious Disease"/>
            <person name="Wu L."/>
            <person name="Ma J."/>
        </authorList>
    </citation>
    <scope>NUCLEOTIDE SEQUENCE [LARGE SCALE GENOMIC DNA]</scope>
    <source>
        <strain evidence="11">KACC 11904</strain>
    </source>
</reference>
<evidence type="ECO:0000256" key="2">
    <source>
        <dbReference type="ARBA" id="ARBA00007886"/>
    </source>
</evidence>
<evidence type="ECO:0000256" key="4">
    <source>
        <dbReference type="ARBA" id="ARBA00022729"/>
    </source>
</evidence>
<evidence type="ECO:0000256" key="1">
    <source>
        <dbReference type="ARBA" id="ARBA00004635"/>
    </source>
</evidence>
<keyword evidence="5" id="KW-0472">Membrane</keyword>
<keyword evidence="3" id="KW-0309">Germination</keyword>
<dbReference type="Proteomes" id="UP001596044">
    <property type="component" value="Unassembled WGS sequence"/>
</dbReference>
<dbReference type="EMBL" id="JBHSMJ010000009">
    <property type="protein sequence ID" value="MFC5447722.1"/>
    <property type="molecule type" value="Genomic_DNA"/>
</dbReference>
<dbReference type="InterPro" id="IPR046953">
    <property type="entry name" value="Spore_GerAC-like_C"/>
</dbReference>
<organism evidence="10 11">
    <name type="scientific">Paenibacillus aestuarii</name>
    <dbReference type="NCBI Taxonomy" id="516965"/>
    <lineage>
        <taxon>Bacteria</taxon>
        <taxon>Bacillati</taxon>
        <taxon>Bacillota</taxon>
        <taxon>Bacilli</taxon>
        <taxon>Bacillales</taxon>
        <taxon>Paenibacillaceae</taxon>
        <taxon>Paenibacillus</taxon>
    </lineage>
</organism>
<dbReference type="RefSeq" id="WP_270877408.1">
    <property type="nucleotide sequence ID" value="NZ_JAQFVF010000001.1"/>
</dbReference>
<comment type="subcellular location">
    <subcellularLocation>
        <location evidence="1">Membrane</location>
        <topology evidence="1">Lipid-anchor</topology>
    </subcellularLocation>
</comment>
<feature type="domain" description="Spore germination protein N-terminal" evidence="9">
    <location>
        <begin position="25"/>
        <end position="198"/>
    </location>
</feature>
<evidence type="ECO:0000313" key="10">
    <source>
        <dbReference type="EMBL" id="MFC5447722.1"/>
    </source>
</evidence>
<evidence type="ECO:0000256" key="7">
    <source>
        <dbReference type="ARBA" id="ARBA00023288"/>
    </source>
</evidence>
<dbReference type="InterPro" id="IPR008844">
    <property type="entry name" value="Spore_GerAC-like"/>
</dbReference>
<comment type="similarity">
    <text evidence="2">Belongs to the GerABKC lipoprotein family.</text>
</comment>
<dbReference type="Gene3D" id="3.30.300.210">
    <property type="entry name" value="Nutrient germinant receptor protein C, domain 3"/>
    <property type="match status" value="1"/>
</dbReference>
<evidence type="ECO:0000313" key="11">
    <source>
        <dbReference type="Proteomes" id="UP001596044"/>
    </source>
</evidence>
<keyword evidence="11" id="KW-1185">Reference proteome</keyword>
<evidence type="ECO:0000259" key="9">
    <source>
        <dbReference type="Pfam" id="PF25198"/>
    </source>
</evidence>
<sequence>MRRSQFIRLLPICLLACVLTGCWSRVELNDLAIVVGMSFDKKGDEVQVTIQVVNPSEVASKKGATGNLSVTTYQATSPTIFEALRKLATVSPRRVYASHLRILVISEEIAKEGITPILDGISRNHEMRSDFYITVARGTSAESILRTLTPIEKIPSNKLFTTLEMSEKVWAPTVKVKLDTLISDLQTEGKDPVLTGIQIKGDPSKGGDKGNLNRTVPYATLQYSGLAVFKNDKLAGWMDELESKGYNYISNNVKSTIGHVTCPEGGIMALEIMRAKTKVHGTVKNGKPQVQVDSFIEEDVGEVQCKIDLMDPQQIADLEQIAQKRVEGIIKGAIEKAKTYNADIFGFGQAVNRSSPKYWEKHKGEWMDQFAELPVQVNVEVKIRRMGTVNDSLLQKIKE</sequence>
<dbReference type="Pfam" id="PF05504">
    <property type="entry name" value="Spore_GerAC"/>
    <property type="match status" value="1"/>
</dbReference>
<dbReference type="PANTHER" id="PTHR35789:SF1">
    <property type="entry name" value="SPORE GERMINATION PROTEIN B3"/>
    <property type="match status" value="1"/>
</dbReference>
<dbReference type="InterPro" id="IPR038501">
    <property type="entry name" value="Spore_GerAC_C_sf"/>
</dbReference>
<proteinExistence type="inferred from homology"/>
<dbReference type="PROSITE" id="PS51257">
    <property type="entry name" value="PROKAR_LIPOPROTEIN"/>
    <property type="match status" value="1"/>
</dbReference>
<keyword evidence="4" id="KW-0732">Signal</keyword>
<dbReference type="PANTHER" id="PTHR35789">
    <property type="entry name" value="SPORE GERMINATION PROTEIN B3"/>
    <property type="match status" value="1"/>
</dbReference>
<keyword evidence="6" id="KW-0564">Palmitate</keyword>
<evidence type="ECO:0000256" key="3">
    <source>
        <dbReference type="ARBA" id="ARBA00022544"/>
    </source>
</evidence>
<protein>
    <submittedName>
        <fullName evidence="10">Ger(X)C family spore germination protein</fullName>
    </submittedName>
</protein>
<name>A0ABW0K4Y9_9BACL</name>
<dbReference type="NCBIfam" id="TIGR02887">
    <property type="entry name" value="spore_ger_x_C"/>
    <property type="match status" value="1"/>
</dbReference>
<dbReference type="Pfam" id="PF25198">
    <property type="entry name" value="Spore_GerAC_N"/>
    <property type="match status" value="1"/>
</dbReference>
<evidence type="ECO:0000256" key="6">
    <source>
        <dbReference type="ARBA" id="ARBA00023139"/>
    </source>
</evidence>
<evidence type="ECO:0000256" key="5">
    <source>
        <dbReference type="ARBA" id="ARBA00023136"/>
    </source>
</evidence>
<gene>
    <name evidence="10" type="ORF">ACFPOG_05595</name>
</gene>
<dbReference type="InterPro" id="IPR057336">
    <property type="entry name" value="GerAC_N"/>
</dbReference>
<comment type="caution">
    <text evidence="10">The sequence shown here is derived from an EMBL/GenBank/DDBJ whole genome shotgun (WGS) entry which is preliminary data.</text>
</comment>
<accession>A0ABW0K4Y9</accession>
<evidence type="ECO:0000259" key="8">
    <source>
        <dbReference type="Pfam" id="PF05504"/>
    </source>
</evidence>